<evidence type="ECO:0000313" key="2">
    <source>
        <dbReference type="EMBL" id="GFN96530.1"/>
    </source>
</evidence>
<gene>
    <name evidence="2" type="ORF">PoB_002303600</name>
</gene>
<dbReference type="Proteomes" id="UP000735302">
    <property type="component" value="Unassembled WGS sequence"/>
</dbReference>
<keyword evidence="3" id="KW-1185">Reference proteome</keyword>
<dbReference type="EMBL" id="BLXT01002683">
    <property type="protein sequence ID" value="GFN96530.1"/>
    <property type="molecule type" value="Genomic_DNA"/>
</dbReference>
<feature type="region of interest" description="Disordered" evidence="1">
    <location>
        <begin position="22"/>
        <end position="95"/>
    </location>
</feature>
<protein>
    <submittedName>
        <fullName evidence="2">Uncharacterized protein</fullName>
    </submittedName>
</protein>
<sequence>MLMTDTDSHYCRAITTLTCRIHPSPHRGRTSWQTRRPHCGGGLSTISSTGGLRWIEVVDSRRRSRQDDSAGKEVGGEDKDKMMSPMYQREAPSFNRLLRHAQYSGSILSQTPHGKRKK</sequence>
<proteinExistence type="predicted"/>
<evidence type="ECO:0000313" key="3">
    <source>
        <dbReference type="Proteomes" id="UP000735302"/>
    </source>
</evidence>
<dbReference type="AlphaFoldDB" id="A0AAV3ZB83"/>
<organism evidence="2 3">
    <name type="scientific">Plakobranchus ocellatus</name>
    <dbReference type="NCBI Taxonomy" id="259542"/>
    <lineage>
        <taxon>Eukaryota</taxon>
        <taxon>Metazoa</taxon>
        <taxon>Spiralia</taxon>
        <taxon>Lophotrochozoa</taxon>
        <taxon>Mollusca</taxon>
        <taxon>Gastropoda</taxon>
        <taxon>Heterobranchia</taxon>
        <taxon>Euthyneura</taxon>
        <taxon>Panpulmonata</taxon>
        <taxon>Sacoglossa</taxon>
        <taxon>Placobranchoidea</taxon>
        <taxon>Plakobranchidae</taxon>
        <taxon>Plakobranchus</taxon>
    </lineage>
</organism>
<reference evidence="2 3" key="1">
    <citation type="journal article" date="2021" name="Elife">
        <title>Chloroplast acquisition without the gene transfer in kleptoplastic sea slugs, Plakobranchus ocellatus.</title>
        <authorList>
            <person name="Maeda T."/>
            <person name="Takahashi S."/>
            <person name="Yoshida T."/>
            <person name="Shimamura S."/>
            <person name="Takaki Y."/>
            <person name="Nagai Y."/>
            <person name="Toyoda A."/>
            <person name="Suzuki Y."/>
            <person name="Arimoto A."/>
            <person name="Ishii H."/>
            <person name="Satoh N."/>
            <person name="Nishiyama T."/>
            <person name="Hasebe M."/>
            <person name="Maruyama T."/>
            <person name="Minagawa J."/>
            <person name="Obokata J."/>
            <person name="Shigenobu S."/>
        </authorList>
    </citation>
    <scope>NUCLEOTIDE SEQUENCE [LARGE SCALE GENOMIC DNA]</scope>
</reference>
<name>A0AAV3ZB83_9GAST</name>
<comment type="caution">
    <text evidence="2">The sequence shown here is derived from an EMBL/GenBank/DDBJ whole genome shotgun (WGS) entry which is preliminary data.</text>
</comment>
<evidence type="ECO:0000256" key="1">
    <source>
        <dbReference type="SAM" id="MobiDB-lite"/>
    </source>
</evidence>
<feature type="compositionally biased region" description="Basic and acidic residues" evidence="1">
    <location>
        <begin position="56"/>
        <end position="82"/>
    </location>
</feature>
<accession>A0AAV3ZB83</accession>